<dbReference type="InterPro" id="IPR004682">
    <property type="entry name" value="TRAP_DctP"/>
</dbReference>
<feature type="binding site" evidence="5">
    <location>
        <position position="230"/>
    </location>
    <ligand>
        <name>N-acetyl-beta-neuraminate</name>
        <dbReference type="ChEBI" id="CHEBI:58705"/>
    </ligand>
</feature>
<comment type="similarity">
    <text evidence="2">Belongs to the bacterial solute-binding protein 7 family.</text>
</comment>
<protein>
    <submittedName>
        <fullName evidence="7">Possible TRAP dicarboxylate transporter, periplasmic component</fullName>
    </submittedName>
</protein>
<evidence type="ECO:0000256" key="3">
    <source>
        <dbReference type="ARBA" id="ARBA00022448"/>
    </source>
</evidence>
<evidence type="ECO:0000256" key="2">
    <source>
        <dbReference type="ARBA" id="ARBA00009023"/>
    </source>
</evidence>
<dbReference type="EMBL" id="CP000436">
    <property type="protein sequence ID" value="ABI24978.1"/>
    <property type="molecule type" value="Genomic_DNA"/>
</dbReference>
<feature type="binding site" evidence="5">
    <location>
        <position position="110"/>
    </location>
    <ligand>
        <name>N-acetyl-beta-neuraminate</name>
        <dbReference type="ChEBI" id="CHEBI:58705"/>
    </ligand>
</feature>
<comment type="subcellular location">
    <subcellularLocation>
        <location evidence="1">Cell envelope</location>
    </subcellularLocation>
</comment>
<organism evidence="7">
    <name type="scientific">Histophilus somni (strain 129Pt)</name>
    <name type="common">Haemophilus somnus</name>
    <dbReference type="NCBI Taxonomy" id="205914"/>
    <lineage>
        <taxon>Bacteria</taxon>
        <taxon>Pseudomonadati</taxon>
        <taxon>Pseudomonadota</taxon>
        <taxon>Gammaproteobacteria</taxon>
        <taxon>Pasteurellales</taxon>
        <taxon>Pasteurellaceae</taxon>
        <taxon>Histophilus</taxon>
    </lineage>
</organism>
<dbReference type="PANTHER" id="PTHR33376:SF4">
    <property type="entry name" value="SIALIC ACID-BINDING PERIPLASMIC PROTEIN SIAP"/>
    <property type="match status" value="1"/>
</dbReference>
<evidence type="ECO:0000256" key="1">
    <source>
        <dbReference type="ARBA" id="ARBA00004196"/>
    </source>
</evidence>
<dbReference type="InterPro" id="IPR018389">
    <property type="entry name" value="DctP_fam"/>
</dbReference>
<proteinExistence type="inferred from homology"/>
<feature type="chain" id="PRO_5004173515" evidence="6">
    <location>
        <begin position="44"/>
        <end position="350"/>
    </location>
</feature>
<dbReference type="PIRSF" id="PIRSF006470">
    <property type="entry name" value="DctB"/>
    <property type="match status" value="1"/>
</dbReference>
<dbReference type="CDD" id="cd13672">
    <property type="entry name" value="PBP2_TRAP_Siap"/>
    <property type="match status" value="1"/>
</dbReference>
<dbReference type="NCBIfam" id="NF037995">
    <property type="entry name" value="TRAP_S1"/>
    <property type="match status" value="1"/>
</dbReference>
<dbReference type="GO" id="GO:0030288">
    <property type="term" value="C:outer membrane-bounded periplasmic space"/>
    <property type="evidence" value="ECO:0007669"/>
    <property type="project" value="InterPro"/>
</dbReference>
<dbReference type="eggNOG" id="COG1638">
    <property type="taxonomic scope" value="Bacteria"/>
</dbReference>
<name>Q0I2T2_HISS1</name>
<feature type="binding site" evidence="5">
    <location>
        <position position="190"/>
    </location>
    <ligand>
        <name>N-acetyl-beta-neuraminate</name>
        <dbReference type="ChEBI" id="CHEBI:58705"/>
    </ligand>
</feature>
<dbReference type="AlphaFoldDB" id="Q0I2T2"/>
<keyword evidence="4 6" id="KW-0732">Signal</keyword>
<accession>Q0I2T2</accession>
<keyword evidence="3" id="KW-0813">Transport</keyword>
<dbReference type="KEGG" id="hso:HS_0701"/>
<dbReference type="NCBIfam" id="TIGR00787">
    <property type="entry name" value="dctP"/>
    <property type="match status" value="1"/>
</dbReference>
<dbReference type="Gene3D" id="3.40.190.170">
    <property type="entry name" value="Bacterial extracellular solute-binding protein, family 7"/>
    <property type="match status" value="1"/>
</dbReference>
<feature type="binding site" evidence="5">
    <location>
        <position position="170"/>
    </location>
    <ligand>
        <name>N-acetyl-beta-neuraminate</name>
        <dbReference type="ChEBI" id="CHEBI:58705"/>
    </ligand>
</feature>
<gene>
    <name evidence="7" type="primary">dctP</name>
    <name evidence="7" type="ordered locus">HS_0701</name>
</gene>
<dbReference type="InterPro" id="IPR038404">
    <property type="entry name" value="TRAP_DctP_sf"/>
</dbReference>
<evidence type="ECO:0000313" key="7">
    <source>
        <dbReference type="EMBL" id="ABI24978.1"/>
    </source>
</evidence>
<dbReference type="Pfam" id="PF03480">
    <property type="entry name" value="DctP"/>
    <property type="match status" value="1"/>
</dbReference>
<dbReference type="PANTHER" id="PTHR33376">
    <property type="match status" value="1"/>
</dbReference>
<feature type="signal peptide" evidence="6">
    <location>
        <begin position="1"/>
        <end position="43"/>
    </location>
</feature>
<evidence type="ECO:0000256" key="5">
    <source>
        <dbReference type="PIRSR" id="PIRSR006470-1"/>
    </source>
</evidence>
<dbReference type="SUPFAM" id="SSF53850">
    <property type="entry name" value="Periplasmic binding protein-like II"/>
    <property type="match status" value="1"/>
</dbReference>
<evidence type="ECO:0000256" key="6">
    <source>
        <dbReference type="SAM" id="SignalP"/>
    </source>
</evidence>
<dbReference type="GO" id="GO:0055085">
    <property type="term" value="P:transmembrane transport"/>
    <property type="evidence" value="ECO:0007669"/>
    <property type="project" value="InterPro"/>
</dbReference>
<evidence type="ECO:0000256" key="4">
    <source>
        <dbReference type="ARBA" id="ARBA00022729"/>
    </source>
</evidence>
<sequence length="350" mass="39041">MLLEYTFSNSAFPFIFLIGELTMKFEKLALATLALSMSASVFAADYELKFGMVAGTSSNEYKAVEFFAKEVKEKSGGKIEIAIFPSAQLGDDRTMLKQLKDGSLDFTLGETARFQIFFPEAEVFALPYMLPNFEISKKALLETNFGKGLIQKINKELNLELLSVAYNGTRQTTSNRAINSIADMKGLKLRVPNAATNLAFAKYVGASPTPMAFSEVYLALQTNAVDGQENPLPTVQAQKFYEVQKYLALTNHILNDQLYLASRETLEDLPEDLQKVVKEAAENAAEYHTKLFKEGEKNLVAFFKEKGVTVTTPDVKPFRDALKPYYDEYLNKNGALGKQAIEEISTLIKK</sequence>
<reference evidence="7" key="1">
    <citation type="submission" date="2006-08" db="EMBL/GenBank/DDBJ databases">
        <title>Complete genome sequence of Haemophilus somnus 129PT.</title>
        <authorList>
            <person name="Copeland A."/>
            <person name="Lucas S."/>
            <person name="Lapidus A."/>
            <person name="Barry K."/>
            <person name="Glavina del Rio T."/>
            <person name="Hammon N."/>
            <person name="Dalin E."/>
            <person name="Tice H."/>
            <person name="Pitluck S."/>
            <person name="Brettin T.S."/>
            <person name="Bruce D."/>
            <person name="Challacombe J.F."/>
            <person name="Chertkov O."/>
            <person name="Detter J.C."/>
            <person name="Gilna P."/>
            <person name="Han S."/>
            <person name="Misra M."/>
            <person name="Tapia R."/>
            <person name="Thayer N.N."/>
            <person name="Xie G."/>
            <person name="Inzana T.J."/>
            <person name="Duncan A.J."/>
            <person name="Siddaramppa S."/>
            <person name="Richardson P."/>
        </authorList>
    </citation>
    <scope>NUCLEOTIDE SEQUENCE</scope>
    <source>
        <strain evidence="7">129PT</strain>
    </source>
</reference>
<dbReference type="HOGENOM" id="CLU_036176_1_1_6"/>